<reference evidence="3" key="1">
    <citation type="journal article" date="2019" name="Int. J. Syst. Evol. Microbiol.">
        <title>The Global Catalogue of Microorganisms (GCM) 10K type strain sequencing project: providing services to taxonomists for standard genome sequencing and annotation.</title>
        <authorList>
            <consortium name="The Broad Institute Genomics Platform"/>
            <consortium name="The Broad Institute Genome Sequencing Center for Infectious Disease"/>
            <person name="Wu L."/>
            <person name="Ma J."/>
        </authorList>
    </citation>
    <scope>NUCLEOTIDE SEQUENCE [LARGE SCALE GENOMIC DNA]</scope>
    <source>
        <strain evidence="3">JCM 9371</strain>
    </source>
</reference>
<accession>A0ABW2XLM0</accession>
<gene>
    <name evidence="2" type="ORF">ACFQZM_22815</name>
</gene>
<feature type="transmembrane region" description="Helical" evidence="1">
    <location>
        <begin position="39"/>
        <end position="56"/>
    </location>
</feature>
<name>A0ABW2XLM0_9ACTN</name>
<proteinExistence type="predicted"/>
<protein>
    <submittedName>
        <fullName evidence="2">Uncharacterized protein</fullName>
    </submittedName>
</protein>
<dbReference type="RefSeq" id="WP_131758231.1">
    <property type="nucleotide sequence ID" value="NZ_CAACUY010000046.1"/>
</dbReference>
<keyword evidence="1" id="KW-0812">Transmembrane</keyword>
<comment type="caution">
    <text evidence="2">The sequence shown here is derived from an EMBL/GenBank/DDBJ whole genome shotgun (WGS) entry which is preliminary data.</text>
</comment>
<evidence type="ECO:0000313" key="3">
    <source>
        <dbReference type="Proteomes" id="UP001597063"/>
    </source>
</evidence>
<feature type="transmembrane region" description="Helical" evidence="1">
    <location>
        <begin position="12"/>
        <end position="33"/>
    </location>
</feature>
<keyword evidence="1" id="KW-1133">Transmembrane helix</keyword>
<dbReference type="Proteomes" id="UP001597063">
    <property type="component" value="Unassembled WGS sequence"/>
</dbReference>
<evidence type="ECO:0000313" key="2">
    <source>
        <dbReference type="EMBL" id="MFD0687348.1"/>
    </source>
</evidence>
<keyword evidence="1" id="KW-0472">Membrane</keyword>
<sequence>MWARWWARLAPIDLLIASGIGAEVVWLACTHLTAMRTPAAALLAALAAVAVFGLLARHRRRP</sequence>
<dbReference type="EMBL" id="JBHTGP010000012">
    <property type="protein sequence ID" value="MFD0687348.1"/>
    <property type="molecule type" value="Genomic_DNA"/>
</dbReference>
<evidence type="ECO:0000256" key="1">
    <source>
        <dbReference type="SAM" id="Phobius"/>
    </source>
</evidence>
<keyword evidence="3" id="KW-1185">Reference proteome</keyword>
<organism evidence="2 3">
    <name type="scientific">Actinomadura fibrosa</name>
    <dbReference type="NCBI Taxonomy" id="111802"/>
    <lineage>
        <taxon>Bacteria</taxon>
        <taxon>Bacillati</taxon>
        <taxon>Actinomycetota</taxon>
        <taxon>Actinomycetes</taxon>
        <taxon>Streptosporangiales</taxon>
        <taxon>Thermomonosporaceae</taxon>
        <taxon>Actinomadura</taxon>
    </lineage>
</organism>